<protein>
    <recommendedName>
        <fullName evidence="3">Spastin/Vps4 C-terminal domain-containing protein</fullName>
    </recommendedName>
</protein>
<evidence type="ECO:0000256" key="1">
    <source>
        <dbReference type="ARBA" id="ARBA00022741"/>
    </source>
</evidence>
<dbReference type="EMBL" id="JAULJE010000007">
    <property type="protein sequence ID" value="KAK1340736.1"/>
    <property type="molecule type" value="Genomic_DNA"/>
</dbReference>
<reference evidence="4" key="1">
    <citation type="submission" date="2023-06" db="EMBL/GenBank/DDBJ databases">
        <title>Reference genome for the Northern bat (Eptesicus nilssonii), a most northern bat species.</title>
        <authorList>
            <person name="Laine V.N."/>
            <person name="Pulliainen A.T."/>
            <person name="Lilley T.M."/>
        </authorList>
    </citation>
    <scope>NUCLEOTIDE SEQUENCE</scope>
    <source>
        <strain evidence="4">BLF_Eptnil</strain>
        <tissue evidence="4">Kidney</tissue>
    </source>
</reference>
<evidence type="ECO:0000259" key="3">
    <source>
        <dbReference type="Pfam" id="PF09336"/>
    </source>
</evidence>
<dbReference type="Proteomes" id="UP001177744">
    <property type="component" value="Unassembled WGS sequence"/>
</dbReference>
<keyword evidence="5" id="KW-1185">Reference proteome</keyword>
<sequence>MAMRRRINGLSPEEIRALSKEELQMPVTKGDFELALKKIAKSVSAADLEKYEKWMVEFGSA</sequence>
<dbReference type="Gene3D" id="3.40.50.300">
    <property type="entry name" value="P-loop containing nucleotide triphosphate hydrolases"/>
    <property type="match status" value="1"/>
</dbReference>
<dbReference type="Pfam" id="PF09336">
    <property type="entry name" value="Vps4_C"/>
    <property type="match status" value="1"/>
</dbReference>
<evidence type="ECO:0000313" key="5">
    <source>
        <dbReference type="Proteomes" id="UP001177744"/>
    </source>
</evidence>
<dbReference type="InterPro" id="IPR015415">
    <property type="entry name" value="Spast_Vps4_C"/>
</dbReference>
<dbReference type="Gene3D" id="1.10.8.60">
    <property type="match status" value="1"/>
</dbReference>
<proteinExistence type="predicted"/>
<organism evidence="4 5">
    <name type="scientific">Cnephaeus nilssonii</name>
    <name type="common">Northern bat</name>
    <name type="synonym">Eptesicus nilssonii</name>
    <dbReference type="NCBI Taxonomy" id="3371016"/>
    <lineage>
        <taxon>Eukaryota</taxon>
        <taxon>Metazoa</taxon>
        <taxon>Chordata</taxon>
        <taxon>Craniata</taxon>
        <taxon>Vertebrata</taxon>
        <taxon>Euteleostomi</taxon>
        <taxon>Mammalia</taxon>
        <taxon>Eutheria</taxon>
        <taxon>Laurasiatheria</taxon>
        <taxon>Chiroptera</taxon>
        <taxon>Yangochiroptera</taxon>
        <taxon>Vespertilionidae</taxon>
        <taxon>Cnephaeus</taxon>
    </lineage>
</organism>
<evidence type="ECO:0000313" key="4">
    <source>
        <dbReference type="EMBL" id="KAK1340736.1"/>
    </source>
</evidence>
<keyword evidence="2" id="KW-0067">ATP-binding</keyword>
<comment type="caution">
    <text evidence="4">The sequence shown here is derived from an EMBL/GenBank/DDBJ whole genome shotgun (WGS) entry which is preliminary data.</text>
</comment>
<name>A0AA40I0E3_CNENI</name>
<accession>A0AA40I0E3</accession>
<keyword evidence="1" id="KW-0547">Nucleotide-binding</keyword>
<dbReference type="AlphaFoldDB" id="A0AA40I0E3"/>
<feature type="domain" description="Spastin/Vps4 C-terminal" evidence="3">
    <location>
        <begin position="20"/>
        <end position="59"/>
    </location>
</feature>
<gene>
    <name evidence="4" type="ORF">QTO34_017128</name>
</gene>
<dbReference type="GO" id="GO:0005524">
    <property type="term" value="F:ATP binding"/>
    <property type="evidence" value="ECO:0007669"/>
    <property type="project" value="UniProtKB-KW"/>
</dbReference>
<dbReference type="InterPro" id="IPR027417">
    <property type="entry name" value="P-loop_NTPase"/>
</dbReference>
<evidence type="ECO:0000256" key="2">
    <source>
        <dbReference type="ARBA" id="ARBA00022840"/>
    </source>
</evidence>